<dbReference type="InterPro" id="IPR013320">
    <property type="entry name" value="ConA-like_dom_sf"/>
</dbReference>
<dbReference type="PANTHER" id="PTHR42535">
    <property type="entry name" value="OOKINETE PROTEIN, PUTATIVE-RELATED"/>
    <property type="match status" value="1"/>
</dbReference>
<dbReference type="Gene3D" id="3.20.20.80">
    <property type="entry name" value="Glycosidases"/>
    <property type="match status" value="1"/>
</dbReference>
<dbReference type="InterPro" id="IPR017853">
    <property type="entry name" value="GH"/>
</dbReference>
<evidence type="ECO:0000313" key="4">
    <source>
        <dbReference type="EMBL" id="NBC68789.1"/>
    </source>
</evidence>
<comment type="caution">
    <text evidence="4">The sequence shown here is derived from an EMBL/GenBank/DDBJ whole genome shotgun (WGS) entry which is preliminary data.</text>
</comment>
<dbReference type="SUPFAM" id="SSF49899">
    <property type="entry name" value="Concanavalin A-like lectins/glucanases"/>
    <property type="match status" value="2"/>
</dbReference>
<dbReference type="Proteomes" id="UP000558113">
    <property type="component" value="Unassembled WGS sequence"/>
</dbReference>
<name>A0A7X4YNR8_9BACL</name>
<dbReference type="SMART" id="SM00560">
    <property type="entry name" value="LamGL"/>
    <property type="match status" value="2"/>
</dbReference>
<gene>
    <name evidence="4" type="ORF">GT003_07300</name>
</gene>
<dbReference type="RefSeq" id="WP_161695954.1">
    <property type="nucleotide sequence ID" value="NZ_JAAAMU010000003.1"/>
</dbReference>
<dbReference type="PANTHER" id="PTHR42535:SF2">
    <property type="entry name" value="CHROMOSOME UNDETERMINED SCAFFOLD_146, WHOLE GENOME SHOTGUN SEQUENCE"/>
    <property type="match status" value="1"/>
</dbReference>
<dbReference type="Pfam" id="PF13385">
    <property type="entry name" value="Laminin_G_3"/>
    <property type="match status" value="2"/>
</dbReference>
<dbReference type="EMBL" id="JAAAMU010000003">
    <property type="protein sequence ID" value="NBC68789.1"/>
    <property type="molecule type" value="Genomic_DNA"/>
</dbReference>
<dbReference type="Gene3D" id="2.60.120.200">
    <property type="match status" value="2"/>
</dbReference>
<feature type="domain" description="LamG-like jellyroll fold" evidence="3">
    <location>
        <begin position="1028"/>
        <end position="1161"/>
    </location>
</feature>
<dbReference type="SUPFAM" id="SSF51445">
    <property type="entry name" value="(Trans)glycosidases"/>
    <property type="match status" value="1"/>
</dbReference>
<reference evidence="4 5" key="1">
    <citation type="submission" date="2020-01" db="EMBL/GenBank/DDBJ databases">
        <title>Paenibacillus soybeanensis sp. nov. isolated from the nodules of soybean (Glycine max(L.) Merr).</title>
        <authorList>
            <person name="Wang H."/>
        </authorList>
    </citation>
    <scope>NUCLEOTIDE SEQUENCE [LARGE SCALE GENOMIC DNA]</scope>
    <source>
        <strain evidence="4 5">DSM 23054</strain>
    </source>
</reference>
<sequence length="1168" mass="124362">MRTFVAAHKRLSAITILGFLVPAIGLTAGPVSVSAATSKTITVDFNDDKGAFKAHTGFILTPNYDVPDGRIVPLKPEIIREDSNEQGWLIFGRDNGYNRFNEYEYNTHNRFKNAYDRATKWGAEYYPLLLTNPSFLQTDPSQNNVYGMPTDLLKYKQWVKDFAQFAKDNSLNVTYWDSTNEPEGSIGYANARTLYNYQYEAIKEVNPNAKLAGPSSVWNNVDAVNALIDQVAGNGKKLDVAAWHELTTGDAWSINSNLAAIKAHAAAKPAAGVGQYWVEEYQQNGEAYNASRLVSWLAAIHEYGYDLGIRSTWNSANSASDYMVYNDTAANNAARQTTWWTMKAYAEMSGRQVGVTQDHTVSSAIAAKDTAAGEAKILVSGLDSDATTTTLNLNNQPFAGSTVRIDKYKVTGTENDGLQLQATENPSSTTNLSTTINMAQGDVWLIVIKKAASAPGSFVLQTPDDGVPATTTPTLTWQQASGATGYTVKVSTNYDLSSPVINTSVTTNSYTVSSALTAGQTYYWSVTATNANGSLPAANGMVYSFIASSSASVPSGRFSLQVPVDGETGTPLAPVFGWTNSYGATSYRLQVSTSSTFASTVIDTTTNTPISAAQGNVAYNYTPSANLTANTTYYARVYAVNASGSRIMNGPVHVFKTGTTGAPPSFTLQSPASGTTGVSVATSLKWNIASGAFFYKLTVDDNSDFSSPEFTRDYITTNGYTFAPNELFPNKTYYWKVTASTKDRAYSTVASNSGLSFTTDGSFAAGPVGEWIGNELSGNTVYDSSGGLNNGTLSNVTRSNDALVFNGTNSSVNLGNPSALNFTGKITMSAWIKPSSITGAGAILYHQQTSGDFPQMVLRINGSTLEGGSYSISSGTHFVSMPLTSGDLNVWMHVALTYDGTAWRIYKNGVLANSSTDAQGAITVSGNWTIGATAYGDQYYSGSIKAVKIFNTALNGTAIGNEMNKAERGHWVLGEGTGTTANDTSGNGSTGTVNGASWVTGRSGYALQFNGTGNYVGLGSPSVLNFSGKITMSAWIKPSSITGTGAILYHQQTSGDNPQMVLRINGSTLEGGSYSISSGLHFVSMPLTTGDLNVWMHVALTYDGTAWRIYKNGVLVNSSTDAQGAITASGSWMIGATPYGDQFFSGQIYDARVYNYGLSDAAVAAIAH</sequence>
<keyword evidence="5" id="KW-1185">Reference proteome</keyword>
<dbReference type="Gene3D" id="2.60.40.10">
    <property type="entry name" value="Immunoglobulins"/>
    <property type="match status" value="3"/>
</dbReference>
<dbReference type="InterPro" id="IPR013783">
    <property type="entry name" value="Ig-like_fold"/>
</dbReference>
<organism evidence="4 5">
    <name type="scientific">Paenibacillus sacheonensis</name>
    <dbReference type="NCBI Taxonomy" id="742054"/>
    <lineage>
        <taxon>Bacteria</taxon>
        <taxon>Bacillati</taxon>
        <taxon>Bacillota</taxon>
        <taxon>Bacilli</taxon>
        <taxon>Bacillales</taxon>
        <taxon>Paenibacillaceae</taxon>
        <taxon>Paenibacillus</taxon>
    </lineage>
</organism>
<dbReference type="AlphaFoldDB" id="A0A7X4YNR8"/>
<proteinExistence type="predicted"/>
<protein>
    <recommendedName>
        <fullName evidence="3">LamG-like jellyroll fold domain-containing protein</fullName>
    </recommendedName>
</protein>
<evidence type="ECO:0000256" key="2">
    <source>
        <dbReference type="ARBA" id="ARBA00023157"/>
    </source>
</evidence>
<keyword evidence="2" id="KW-1015">Disulfide bond</keyword>
<dbReference type="SUPFAM" id="SSF49265">
    <property type="entry name" value="Fibronectin type III"/>
    <property type="match status" value="1"/>
</dbReference>
<accession>A0A7X4YNR8</accession>
<evidence type="ECO:0000313" key="5">
    <source>
        <dbReference type="Proteomes" id="UP000558113"/>
    </source>
</evidence>
<dbReference type="OrthoDB" id="833750at2"/>
<feature type="domain" description="LamG-like jellyroll fold" evidence="3">
    <location>
        <begin position="824"/>
        <end position="957"/>
    </location>
</feature>
<dbReference type="InterPro" id="IPR036116">
    <property type="entry name" value="FN3_sf"/>
</dbReference>
<keyword evidence="1" id="KW-0732">Signal</keyword>
<evidence type="ECO:0000256" key="1">
    <source>
        <dbReference type="ARBA" id="ARBA00022729"/>
    </source>
</evidence>
<dbReference type="InterPro" id="IPR006558">
    <property type="entry name" value="LamG-like"/>
</dbReference>
<evidence type="ECO:0000259" key="3">
    <source>
        <dbReference type="SMART" id="SM00560"/>
    </source>
</evidence>